<dbReference type="PANTHER" id="PTHR31609:SF1">
    <property type="entry name" value="CARBOHYDRATE DEACETYLASE"/>
    <property type="match status" value="1"/>
</dbReference>
<dbReference type="OrthoDB" id="9774177at2"/>
<keyword evidence="6" id="KW-0732">Signal</keyword>
<dbReference type="GO" id="GO:0005975">
    <property type="term" value="P:carbohydrate metabolic process"/>
    <property type="evidence" value="ECO:0007669"/>
    <property type="project" value="InterPro"/>
</dbReference>
<proteinExistence type="predicted"/>
<dbReference type="InterPro" id="IPR011330">
    <property type="entry name" value="Glyco_hydro/deAcase_b/a-brl"/>
</dbReference>
<evidence type="ECO:0000313" key="8">
    <source>
        <dbReference type="Proteomes" id="UP000181790"/>
    </source>
</evidence>
<dbReference type="Pfam" id="PF04794">
    <property type="entry name" value="YdjC"/>
    <property type="match status" value="1"/>
</dbReference>
<comment type="caution">
    <text evidence="7">The sequence shown here is derived from an EMBL/GenBank/DDBJ whole genome shotgun (WGS) entry which is preliminary data.</text>
</comment>
<dbReference type="GO" id="GO:0016787">
    <property type="term" value="F:hydrolase activity"/>
    <property type="evidence" value="ECO:0007669"/>
    <property type="project" value="UniProtKB-KW"/>
</dbReference>
<evidence type="ECO:0000256" key="5">
    <source>
        <dbReference type="ARBA" id="ARBA00023277"/>
    </source>
</evidence>
<evidence type="ECO:0000256" key="3">
    <source>
        <dbReference type="ARBA" id="ARBA00022801"/>
    </source>
</evidence>
<keyword evidence="3" id="KW-0378">Hydrolase</keyword>
<protein>
    <recommendedName>
        <fullName evidence="9">ChbG/HpnK family deacetylase</fullName>
    </recommendedName>
</protein>
<dbReference type="PANTHER" id="PTHR31609">
    <property type="entry name" value="YDJC DEACETYLASE FAMILY MEMBER"/>
    <property type="match status" value="1"/>
</dbReference>
<evidence type="ECO:0000256" key="4">
    <source>
        <dbReference type="ARBA" id="ARBA00022842"/>
    </source>
</evidence>
<dbReference type="InterPro" id="IPR006879">
    <property type="entry name" value="YdjC-like"/>
</dbReference>
<dbReference type="GO" id="GO:0019213">
    <property type="term" value="F:deacetylase activity"/>
    <property type="evidence" value="ECO:0007669"/>
    <property type="project" value="TreeGrafter"/>
</dbReference>
<evidence type="ECO:0000256" key="6">
    <source>
        <dbReference type="SAM" id="SignalP"/>
    </source>
</evidence>
<name>A0A1S2VRW6_9BACT</name>
<evidence type="ECO:0000313" key="7">
    <source>
        <dbReference type="EMBL" id="OIN60628.1"/>
    </source>
</evidence>
<dbReference type="RefSeq" id="WP_071501130.1">
    <property type="nucleotide sequence ID" value="NZ_MORL01000001.1"/>
</dbReference>
<evidence type="ECO:0008006" key="9">
    <source>
        <dbReference type="Google" id="ProtNLM"/>
    </source>
</evidence>
<organism evidence="7 8">
    <name type="scientific">Arsenicibacter rosenii</name>
    <dbReference type="NCBI Taxonomy" id="1750698"/>
    <lineage>
        <taxon>Bacteria</taxon>
        <taxon>Pseudomonadati</taxon>
        <taxon>Bacteroidota</taxon>
        <taxon>Cytophagia</taxon>
        <taxon>Cytophagales</taxon>
        <taxon>Spirosomataceae</taxon>
        <taxon>Arsenicibacter</taxon>
    </lineage>
</organism>
<evidence type="ECO:0000256" key="2">
    <source>
        <dbReference type="ARBA" id="ARBA00022723"/>
    </source>
</evidence>
<gene>
    <name evidence="7" type="ORF">BLX24_00460</name>
</gene>
<dbReference type="EMBL" id="MORL01000001">
    <property type="protein sequence ID" value="OIN60628.1"/>
    <property type="molecule type" value="Genomic_DNA"/>
</dbReference>
<dbReference type="CDD" id="cd10802">
    <property type="entry name" value="YdjC_TTHB029_like"/>
    <property type="match status" value="1"/>
</dbReference>
<comment type="cofactor">
    <cofactor evidence="1">
        <name>Mg(2+)</name>
        <dbReference type="ChEBI" id="CHEBI:18420"/>
    </cofactor>
</comment>
<dbReference type="Gene3D" id="3.20.20.370">
    <property type="entry name" value="Glycoside hydrolase/deacetylase"/>
    <property type="match status" value="1"/>
</dbReference>
<evidence type="ECO:0000256" key="1">
    <source>
        <dbReference type="ARBA" id="ARBA00001946"/>
    </source>
</evidence>
<accession>A0A1S2VRW6</accession>
<keyword evidence="2" id="KW-0479">Metal-binding</keyword>
<dbReference type="Proteomes" id="UP000181790">
    <property type="component" value="Unassembled WGS sequence"/>
</dbReference>
<feature type="signal peptide" evidence="6">
    <location>
        <begin position="1"/>
        <end position="20"/>
    </location>
</feature>
<dbReference type="AlphaFoldDB" id="A0A1S2VRW6"/>
<keyword evidence="4" id="KW-0460">Magnesium</keyword>
<keyword evidence="8" id="KW-1185">Reference proteome</keyword>
<sequence>MKPLLLLFSLWMGLMAPVLAQPAPTYAEKLGWPKGAKVIILHVDDAGMFFSANQGTLKAMEQGTASSCSIMMPCAWAASFTKYAINHPALDVGIHLTLTSEWKDYRWSPLSGAKQVPGLTDPEGAMWPEVADVVKHASPDEVEREIRAQLDRAIRMGLKPTHMDSHMGTLFASPGFLERYIKVGAGYRIPVMFPGGNNKLLIECQNYPIIKKLKAEGKWKDGMTLPTPAIVQQAKSVGETIWQAGLPVLDDLHTISGDWKPETGGEVTPEAWSKYKVQQFKDAFRRMEPGVTMFIVHCNDQNDTFTYISSSGGTRYADMLSMMDPELKAYIKKEGIILTTWRELMERRSKVK</sequence>
<dbReference type="GO" id="GO:0046872">
    <property type="term" value="F:metal ion binding"/>
    <property type="evidence" value="ECO:0007669"/>
    <property type="project" value="UniProtKB-KW"/>
</dbReference>
<keyword evidence="5" id="KW-0119">Carbohydrate metabolism</keyword>
<reference evidence="7 8" key="1">
    <citation type="submission" date="2016-10" db="EMBL/GenBank/DDBJ databases">
        <title>Arsenicibacter rosenii gen. nov., sp. nov., an efficient arsenic-methylating bacterium isolated from an arsenic-contaminated paddy soil.</title>
        <authorList>
            <person name="Huang K."/>
        </authorList>
    </citation>
    <scope>NUCLEOTIDE SEQUENCE [LARGE SCALE GENOMIC DNA]</scope>
    <source>
        <strain evidence="7 8">SM-1</strain>
    </source>
</reference>
<dbReference type="SUPFAM" id="SSF88713">
    <property type="entry name" value="Glycoside hydrolase/deacetylase"/>
    <property type="match status" value="1"/>
</dbReference>
<feature type="chain" id="PRO_5010363140" description="ChbG/HpnK family deacetylase" evidence="6">
    <location>
        <begin position="21"/>
        <end position="352"/>
    </location>
</feature>